<dbReference type="PANTHER" id="PTHR12424:SF8">
    <property type="entry name" value="PROTEIN TWEETY"/>
    <property type="match status" value="1"/>
</dbReference>
<keyword evidence="4" id="KW-1003">Cell membrane</keyword>
<dbReference type="Pfam" id="PF04906">
    <property type="entry name" value="Tweety"/>
    <property type="match status" value="1"/>
</dbReference>
<feature type="transmembrane region" description="Helical" evidence="13">
    <location>
        <begin position="272"/>
        <end position="292"/>
    </location>
</feature>
<evidence type="ECO:0000256" key="4">
    <source>
        <dbReference type="ARBA" id="ARBA00022475"/>
    </source>
</evidence>
<dbReference type="Proteomes" id="UP001175271">
    <property type="component" value="Unassembled WGS sequence"/>
</dbReference>
<evidence type="ECO:0000256" key="13">
    <source>
        <dbReference type="RuleBase" id="RU361114"/>
    </source>
</evidence>
<dbReference type="InterPro" id="IPR005829">
    <property type="entry name" value="Sugar_transporter_CS"/>
</dbReference>
<dbReference type="EMBL" id="JAUCMV010000005">
    <property type="protein sequence ID" value="KAK0397390.1"/>
    <property type="molecule type" value="Genomic_DNA"/>
</dbReference>
<feature type="transmembrane region" description="Helical" evidence="13">
    <location>
        <begin position="709"/>
        <end position="727"/>
    </location>
</feature>
<evidence type="ECO:0000256" key="5">
    <source>
        <dbReference type="ARBA" id="ARBA00022692"/>
    </source>
</evidence>
<dbReference type="SUPFAM" id="SSF103473">
    <property type="entry name" value="MFS general substrate transporter"/>
    <property type="match status" value="1"/>
</dbReference>
<keyword evidence="7 13" id="KW-0406">Ion transport</keyword>
<feature type="transmembrane region" description="Helical" evidence="13">
    <location>
        <begin position="858"/>
        <end position="882"/>
    </location>
</feature>
<feature type="transmembrane region" description="Helical" evidence="13">
    <location>
        <begin position="503"/>
        <end position="526"/>
    </location>
</feature>
<keyword evidence="9 13" id="KW-0869">Chloride channel</keyword>
<comment type="caution">
    <text evidence="16">The sequence shown here is derived from an EMBL/GenBank/DDBJ whole genome shotgun (WGS) entry which is preliminary data.</text>
</comment>
<feature type="compositionally biased region" description="Polar residues" evidence="14">
    <location>
        <begin position="952"/>
        <end position="991"/>
    </location>
</feature>
<evidence type="ECO:0000259" key="15">
    <source>
        <dbReference type="PROSITE" id="PS50850"/>
    </source>
</evidence>
<keyword evidence="11 13" id="KW-0868">Chloride</keyword>
<feature type="transmembrane region" description="Helical" evidence="13">
    <location>
        <begin position="200"/>
        <end position="222"/>
    </location>
</feature>
<feature type="transmembrane region" description="Helical" evidence="13">
    <location>
        <begin position="547"/>
        <end position="567"/>
    </location>
</feature>
<dbReference type="GO" id="GO:0005886">
    <property type="term" value="C:plasma membrane"/>
    <property type="evidence" value="ECO:0007669"/>
    <property type="project" value="UniProtKB-SubCell"/>
</dbReference>
<evidence type="ECO:0000313" key="16">
    <source>
        <dbReference type="EMBL" id="KAK0397390.1"/>
    </source>
</evidence>
<feature type="transmembrane region" description="Helical" evidence="13">
    <location>
        <begin position="304"/>
        <end position="333"/>
    </location>
</feature>
<evidence type="ECO:0000256" key="9">
    <source>
        <dbReference type="ARBA" id="ARBA00023173"/>
    </source>
</evidence>
<gene>
    <name evidence="16" type="ORF">QR680_002110</name>
</gene>
<keyword evidence="8 13" id="KW-0472">Membrane</keyword>
<protein>
    <recommendedName>
        <fullName evidence="13">Protein tweety homolog</fullName>
    </recommendedName>
</protein>
<feature type="transmembrane region" description="Helical" evidence="13">
    <location>
        <begin position="105"/>
        <end position="120"/>
    </location>
</feature>
<name>A0AA39H1A2_9BILA</name>
<dbReference type="InterPro" id="IPR006990">
    <property type="entry name" value="Tweety"/>
</dbReference>
<comment type="subcellular location">
    <subcellularLocation>
        <location evidence="1">Cell membrane</location>
        <topology evidence="1">Multi-pass membrane protein</topology>
    </subcellularLocation>
</comment>
<feature type="transmembrane region" description="Helical" evidence="13">
    <location>
        <begin position="9"/>
        <end position="30"/>
    </location>
</feature>
<dbReference type="Gene3D" id="1.20.1250.20">
    <property type="entry name" value="MFS general substrate transporter like domains"/>
    <property type="match status" value="1"/>
</dbReference>
<evidence type="ECO:0000256" key="11">
    <source>
        <dbReference type="ARBA" id="ARBA00023214"/>
    </source>
</evidence>
<feature type="transmembrane region" description="Helical" evidence="13">
    <location>
        <begin position="161"/>
        <end position="180"/>
    </location>
</feature>
<proteinExistence type="inferred from homology"/>
<dbReference type="AlphaFoldDB" id="A0AA39H1A2"/>
<reference evidence="16" key="1">
    <citation type="submission" date="2023-06" db="EMBL/GenBank/DDBJ databases">
        <title>Genomic analysis of the entomopathogenic nematode Steinernema hermaphroditum.</title>
        <authorList>
            <person name="Schwarz E.M."/>
            <person name="Heppert J.K."/>
            <person name="Baniya A."/>
            <person name="Schwartz H.T."/>
            <person name="Tan C.-H."/>
            <person name="Antoshechkin I."/>
            <person name="Sternberg P.W."/>
            <person name="Goodrich-Blair H."/>
            <person name="Dillman A.R."/>
        </authorList>
    </citation>
    <scope>NUCLEOTIDE SEQUENCE</scope>
    <source>
        <strain evidence="16">PS9179</strain>
        <tissue evidence="16">Whole animal</tissue>
    </source>
</reference>
<feature type="transmembrane region" description="Helical" evidence="13">
    <location>
        <begin position="679"/>
        <end position="702"/>
    </location>
</feature>
<comment type="similarity">
    <text evidence="2 13">Belongs to the tweety family.</text>
</comment>
<dbReference type="Pfam" id="PF07690">
    <property type="entry name" value="MFS_1"/>
    <property type="match status" value="1"/>
</dbReference>
<dbReference type="PROSITE" id="PS50850">
    <property type="entry name" value="MFS"/>
    <property type="match status" value="1"/>
</dbReference>
<organism evidence="16 17">
    <name type="scientific">Steinernema hermaphroditum</name>
    <dbReference type="NCBI Taxonomy" id="289476"/>
    <lineage>
        <taxon>Eukaryota</taxon>
        <taxon>Metazoa</taxon>
        <taxon>Ecdysozoa</taxon>
        <taxon>Nematoda</taxon>
        <taxon>Chromadorea</taxon>
        <taxon>Rhabditida</taxon>
        <taxon>Tylenchina</taxon>
        <taxon>Panagrolaimomorpha</taxon>
        <taxon>Strongyloidoidea</taxon>
        <taxon>Steinernematidae</taxon>
        <taxon>Steinernema</taxon>
    </lineage>
</organism>
<feature type="transmembrane region" description="Helical" evidence="13">
    <location>
        <begin position="126"/>
        <end position="149"/>
    </location>
</feature>
<keyword evidence="10" id="KW-0325">Glycoprotein</keyword>
<evidence type="ECO:0000256" key="6">
    <source>
        <dbReference type="ARBA" id="ARBA00022989"/>
    </source>
</evidence>
<keyword evidence="5 13" id="KW-0812">Transmembrane</keyword>
<dbReference type="InterPro" id="IPR020846">
    <property type="entry name" value="MFS_dom"/>
</dbReference>
<dbReference type="InterPro" id="IPR011701">
    <property type="entry name" value="MFS"/>
</dbReference>
<comment type="caution">
    <text evidence="13">Lacks conserved residue(s) required for the propagation of feature annotation.</text>
</comment>
<keyword evidence="6 13" id="KW-1133">Transmembrane helix</keyword>
<evidence type="ECO:0000256" key="1">
    <source>
        <dbReference type="ARBA" id="ARBA00004651"/>
    </source>
</evidence>
<evidence type="ECO:0000256" key="14">
    <source>
        <dbReference type="SAM" id="MobiDB-lite"/>
    </source>
</evidence>
<evidence type="ECO:0000256" key="7">
    <source>
        <dbReference type="ARBA" id="ARBA00023065"/>
    </source>
</evidence>
<keyword evidence="17" id="KW-1185">Reference proteome</keyword>
<evidence type="ECO:0000256" key="12">
    <source>
        <dbReference type="ARBA" id="ARBA00023303"/>
    </source>
</evidence>
<dbReference type="PANTHER" id="PTHR12424">
    <property type="entry name" value="TWEETY-RELATED"/>
    <property type="match status" value="1"/>
</dbReference>
<evidence type="ECO:0000313" key="17">
    <source>
        <dbReference type="Proteomes" id="UP001175271"/>
    </source>
</evidence>
<accession>A0AA39H1A2</accession>
<dbReference type="InterPro" id="IPR036259">
    <property type="entry name" value="MFS_trans_sf"/>
</dbReference>
<dbReference type="GO" id="GO:0072320">
    <property type="term" value="F:volume-sensitive chloride channel activity"/>
    <property type="evidence" value="ECO:0007669"/>
    <property type="project" value="TreeGrafter"/>
</dbReference>
<sequence>MDVASRKTVIVLISALILDLLAFTCILPLFPSIIDFYAVESRKDSLYTLFDSTVRSVQNLALIPNLTRYNNVLFGGLLGSLFSALQFVSSPILGALSDVYGRKSILLISVLGTLTSYIIWSQSDTFTLFIVSRIIGGLSKASVSVSITIMADIFPAAKRGIGTALVGIAFSIGFIVGPMFGAYFSSIAPSKQGIDELFTLPAYFAISLTVVQLFLLVVLLPETLTTPKIALKDILRNVLVYLNPWSLFSFSALEESQSKEALRAIRAYGLVYFLYLFLFSGLEFTLSFFTHLRFGYDSMQQGRMYLFTGFIMILIQASATVVPCITSCVLELANESDKGVTTGIFRSLGALARALGPMVASTLFWVVGPAFCYAVGGLSLAIPLVLLRRATARAHNVRGRGFKRTTDGRPASAPPVAIAGTLPLPRGHTAVLCIKPSPPSHSHTPRLTAWEESRVITAPLKMLNSIVNFVITNLHRVPRFNFQFKHVKPAFDLTWFGDYLQSLFFLGFICLLFTSLLLLTITIEWICRCCSRKAAGRTRREVRNLSISLFLISAVCFILLGFCFFGNEHLNRGVTSAVAGIDDTIKNIKYANEQCTIFSGIRENATQHINDLISIVNTKAHEHPEVNQTDLTEAHHLLTGLSHEVDGLQTGLEKMQHVLKNIDFLEDQRNAVDYYEFERWAVCITLLIIISSVLFLGATFFCQRSWKGSVLFSAFGVVIFILSWSIFSISLPVLTALSDLCLEGDQYVSAHLSREMIETIKFYKTCNPKPSHDNLPPSIPVDQINSKLVSLQASETKLDALLGSLFNHSSEISNATAFLSFDISQSLKSVGALETTVACYAYHDDVKAMYKGICYTGITGTLIFTASLFLLGVLFFTLLLIVSRSWYLFSRQPTDYGEVDENDPFFPRNNDSTIPVDIYGTHVYNPRTRFANSLERTEPSTGTTTVTGGGANNPSTPLLDNSGGPSTPLWNHRSGSNFNAQASAPPATNSVIRSGGFEDAYGRYQEQFDV</sequence>
<comment type="function">
    <text evidence="13">Probable chloride channel.</text>
</comment>
<feature type="region of interest" description="Disordered" evidence="14">
    <location>
        <begin position="935"/>
        <end position="991"/>
    </location>
</feature>
<keyword evidence="12 13" id="KW-0407">Ion channel</keyword>
<feature type="domain" description="Major facilitator superfamily (MFS) profile" evidence="15">
    <location>
        <begin position="8"/>
        <end position="571"/>
    </location>
</feature>
<evidence type="ECO:0000256" key="10">
    <source>
        <dbReference type="ARBA" id="ARBA00023180"/>
    </source>
</evidence>
<keyword evidence="3 13" id="KW-0813">Transport</keyword>
<evidence type="ECO:0000256" key="8">
    <source>
        <dbReference type="ARBA" id="ARBA00023136"/>
    </source>
</evidence>
<evidence type="ECO:0000256" key="2">
    <source>
        <dbReference type="ARBA" id="ARBA00009849"/>
    </source>
</evidence>
<evidence type="ECO:0000256" key="3">
    <source>
        <dbReference type="ARBA" id="ARBA00022448"/>
    </source>
</evidence>
<feature type="transmembrane region" description="Helical" evidence="13">
    <location>
        <begin position="363"/>
        <end position="387"/>
    </location>
</feature>
<dbReference type="PROSITE" id="PS00216">
    <property type="entry name" value="SUGAR_TRANSPORT_1"/>
    <property type="match status" value="1"/>
</dbReference>
<dbReference type="GO" id="GO:0034707">
    <property type="term" value="C:chloride channel complex"/>
    <property type="evidence" value="ECO:0007669"/>
    <property type="project" value="UniProtKB-UniRule"/>
</dbReference>
<dbReference type="GO" id="GO:0005229">
    <property type="term" value="F:intracellularly calcium-gated chloride channel activity"/>
    <property type="evidence" value="ECO:0007669"/>
    <property type="project" value="TreeGrafter"/>
</dbReference>
<feature type="transmembrane region" description="Helical" evidence="13">
    <location>
        <begin position="72"/>
        <end position="93"/>
    </location>
</feature>